<dbReference type="InterPro" id="IPR008936">
    <property type="entry name" value="Rho_GTPase_activation_prot"/>
</dbReference>
<dbReference type="Pfam" id="PF21877">
    <property type="entry name" value="PH_NF1"/>
    <property type="match status" value="1"/>
</dbReference>
<proteinExistence type="predicted"/>
<evidence type="ECO:0000313" key="7">
    <source>
        <dbReference type="Proteomes" id="UP001626550"/>
    </source>
</evidence>
<dbReference type="PROSITE" id="PS50018">
    <property type="entry name" value="RAS_GTPASE_ACTIV_2"/>
    <property type="match status" value="1"/>
</dbReference>
<dbReference type="InterPro" id="IPR001936">
    <property type="entry name" value="RasGAP_dom"/>
</dbReference>
<dbReference type="InterPro" id="IPR011993">
    <property type="entry name" value="PH-like_dom_sf"/>
</dbReference>
<dbReference type="CDD" id="cd00170">
    <property type="entry name" value="SEC14"/>
    <property type="match status" value="1"/>
</dbReference>
<dbReference type="PANTHER" id="PTHR10194">
    <property type="entry name" value="RAS GTPASE-ACTIVATING PROTEINS"/>
    <property type="match status" value="1"/>
</dbReference>
<evidence type="ECO:0000259" key="5">
    <source>
        <dbReference type="PROSITE" id="PS50191"/>
    </source>
</evidence>
<feature type="region of interest" description="Disordered" evidence="3">
    <location>
        <begin position="1474"/>
        <end position="1519"/>
    </location>
</feature>
<feature type="compositionally biased region" description="Polar residues" evidence="3">
    <location>
        <begin position="1474"/>
        <end position="1491"/>
    </location>
</feature>
<evidence type="ECO:0000256" key="2">
    <source>
        <dbReference type="ARBA" id="ARBA00022553"/>
    </source>
</evidence>
<name>A0ABD2QGL2_9PLAT</name>
<dbReference type="InterPro" id="IPR016024">
    <property type="entry name" value="ARM-type_fold"/>
</dbReference>
<dbReference type="Pfam" id="PF13716">
    <property type="entry name" value="CRAL_TRIO_2"/>
    <property type="match status" value="1"/>
</dbReference>
<dbReference type="InterPro" id="IPR039360">
    <property type="entry name" value="Ras_GTPase"/>
</dbReference>
<feature type="domain" description="CRAL-TRIO" evidence="5">
    <location>
        <begin position="363"/>
        <end position="524"/>
    </location>
</feature>
<feature type="domain" description="Ras-GAP" evidence="4">
    <location>
        <begin position="1"/>
        <end position="169"/>
    </location>
</feature>
<evidence type="ECO:0000256" key="1">
    <source>
        <dbReference type="ARBA" id="ARBA00022468"/>
    </source>
</evidence>
<dbReference type="Gene3D" id="2.30.29.30">
    <property type="entry name" value="Pleckstrin-homology domain (PH domain)/Phosphotyrosine-binding domain (PTB)"/>
    <property type="match status" value="1"/>
</dbReference>
<feature type="region of interest" description="Disordered" evidence="3">
    <location>
        <begin position="1688"/>
        <end position="1710"/>
    </location>
</feature>
<dbReference type="Proteomes" id="UP001626550">
    <property type="component" value="Unassembled WGS sequence"/>
</dbReference>
<sequence length="1728" mass="193113">MTGSCSSMATLDSSKTLTTSALLNSSKRSSITVSITSTLFPADLESGTRPSYEVDPARLEPGENLEENRNNLIYATELVYGRFLASKDQFPSRLRCMCNCIYKLILQKVPANQNAEETAATILSTILFLRFINPAVVSPCESGLLDFEPSTRVKRGLTLVGKMLQNIANQLLFTKESHMRTFDAVLQRHFESCRQFFIDISRDSVDLASVTDTVPIPDDTLEHGSTIQNPISRKCMLEEAKSNKSFFDSFNQLTLSPIGNSNQSPQTFLSSQSSGLLSPQYLSQSIIHSVHRLLWYNQEKIGDYLSSSRDRKAVGRRPFDKIVTLLAHLGPPEYRNLDPNLNFIDIPSNRLEDWVLRGYQVRNRAEFKKLKSSNVFYQAGTSKAGNPVFYYIARRYKHQDHQRAEYPLIICLISMTLDAHRNKPFELVVDFTHVSSENRFTTEMLTRWTNIVGPILQDWLVAAYIYNCNSWVREYTKLRERFLTTLKGSRKMVFIDQPARLNEYIEPDQQKLPSGTLALEEDLKVFNNALKLAHKDTKVAIKVCTNAIQVTAIEKSKVLGHAVILNDIYYASEIEEVCLVDDNQFTLTIANDSGPLSFIHDACDSIVQAIIHIRTRWALSQPDTHTIHTKIRPRDVPGTLLNIALLNLGSSDPNLRSAAYNLLCALTKTFNLKIEGLLLETQGLCIPANNTLFIADISKRLANLEPHLTLEFLDECIQGFSVSSIEMKHLCLEYMTPWLRNLTRFCRSDEVRKQRLNMILDKLITLTVEEEQMYPSIQTKIWGNLGQVPQLLDMVLDGFIRRSVSCGLASVQAEIMADTSVALASANVELVSKKTVAKVLKLIEKTCSAPVPLLEAHSLWPELAPLLRFLFMLSFNNCLDIETHFPKLFHIATLLVCTGPLSLRASMHGFVINLIHSLCTSPMSKQLSEKTVQQLNQLLAEFSLSKFYELFGIQNLKCAPISAFPHSRGFLVDRSVPFGLIPFLPQSLRNHQPGGNVIVCSNLRATNRPVVPCTSCDESKLQNYQLPIHSSDSSPSKNSDSDDFIYSNSKALGRNIELINMSTTEDDDKIVPQTKRNENDKNTQELASYSVGGALITNNIPMRFNLPTQPPQPSDSERLALNSLEFLTDTLLEIMSLVIKEIPSHSHWLDQWTQLTRKFAFLHNPALQPRAIIVLGCISKTVSDTDIKQLLRIMSRALESYANEIGMDKDLRNKALDPGQADLYLIEAVIVCLTRLVPLLSLDSGTHQPLFWVALGALQLEEVSLYAAGLALLEQDLSSLDKQGVFNHETLECRMMSCREQFILQCKQIDHSVGLSFRDSFHFALVGHLLKGLRHPCSKTVSRTIRILNMLLSIVAKPHSRDKYEVTVDNIAYLSALVAVSEDVRTRCPLKMRVPGTLTFASQLASESSTPQTKSVTHIATQSVSKMTGSVESLHDTSSSSSCAGSYGKSNFFSFAHQRPRPLVGPAAACGVRSTLSQSPNYDEQTKSPVKTSGMEFPNEFDASGSSLDPGSLSKEQNSKITTGRKSNFLLDPEVLKTEPIQALTLTVLTTLVRNTTDENESRVLYEYLADASMVFPRVFPVIHTLLDSKINYVLSHCHDQKILSAVQSIIQNMINSGEASLQQLHYLQSIGFGGLWRFSRNFYQDNQNAETAQLFVNFLEILIDSHLPGDDFNNTPYSSVLGFDSIQSDSETRSNPEVPSPEVQTPVALKAPASQSIDAALSPSSNL</sequence>
<dbReference type="InterPro" id="IPR001251">
    <property type="entry name" value="CRAL-TRIO_dom"/>
</dbReference>
<organism evidence="6 7">
    <name type="scientific">Cichlidogyrus casuarinus</name>
    <dbReference type="NCBI Taxonomy" id="1844966"/>
    <lineage>
        <taxon>Eukaryota</taxon>
        <taxon>Metazoa</taxon>
        <taxon>Spiralia</taxon>
        <taxon>Lophotrochozoa</taxon>
        <taxon>Platyhelminthes</taxon>
        <taxon>Monogenea</taxon>
        <taxon>Monopisthocotylea</taxon>
        <taxon>Dactylogyridea</taxon>
        <taxon>Ancyrocephalidae</taxon>
        <taxon>Cichlidogyrus</taxon>
    </lineage>
</organism>
<dbReference type="SUPFAM" id="SSF48371">
    <property type="entry name" value="ARM repeat"/>
    <property type="match status" value="1"/>
</dbReference>
<dbReference type="SUPFAM" id="SSF48350">
    <property type="entry name" value="GTPase activation domain, GAP"/>
    <property type="match status" value="1"/>
</dbReference>
<keyword evidence="2" id="KW-0597">Phosphoprotein</keyword>
<protein>
    <recommendedName>
        <fullName evidence="8">Neurofibromin</fullName>
    </recommendedName>
</protein>
<dbReference type="CDD" id="cd13313">
    <property type="entry name" value="PH_NF1"/>
    <property type="match status" value="1"/>
</dbReference>
<accession>A0ABD2QGL2</accession>
<reference evidence="6 7" key="1">
    <citation type="submission" date="2024-11" db="EMBL/GenBank/DDBJ databases">
        <title>Adaptive evolution of stress response genes in parasites aligns with host niche diversity.</title>
        <authorList>
            <person name="Hahn C."/>
            <person name="Resl P."/>
        </authorList>
    </citation>
    <scope>NUCLEOTIDE SEQUENCE [LARGE SCALE GENOMIC DNA]</scope>
    <source>
        <strain evidence="6">EGGRZ-B1_66</strain>
        <tissue evidence="6">Body</tissue>
    </source>
</reference>
<dbReference type="Gene3D" id="1.10.506.10">
    <property type="entry name" value="GTPase Activation - p120gap, domain 1"/>
    <property type="match status" value="2"/>
</dbReference>
<evidence type="ECO:0000259" key="4">
    <source>
        <dbReference type="PROSITE" id="PS50018"/>
    </source>
</evidence>
<dbReference type="InterPro" id="IPR054071">
    <property type="entry name" value="PH_NF1"/>
</dbReference>
<dbReference type="PROSITE" id="PS50191">
    <property type="entry name" value="CRAL_TRIO"/>
    <property type="match status" value="1"/>
</dbReference>
<gene>
    <name evidence="6" type="ORF">Ciccas_002793</name>
</gene>
<keyword evidence="1" id="KW-0343">GTPase activation</keyword>
<dbReference type="SMART" id="SM00323">
    <property type="entry name" value="RasGAP"/>
    <property type="match status" value="1"/>
</dbReference>
<dbReference type="InterPro" id="IPR036865">
    <property type="entry name" value="CRAL-TRIO_dom_sf"/>
</dbReference>
<feature type="compositionally biased region" description="Polar residues" evidence="3">
    <location>
        <begin position="1688"/>
        <end position="1698"/>
    </location>
</feature>
<dbReference type="EMBL" id="JBJKFK010000232">
    <property type="protein sequence ID" value="KAL3318538.1"/>
    <property type="molecule type" value="Genomic_DNA"/>
</dbReference>
<comment type="caution">
    <text evidence="6">The sequence shown here is derived from an EMBL/GenBank/DDBJ whole genome shotgun (WGS) entry which is preliminary data.</text>
</comment>
<evidence type="ECO:0008006" key="8">
    <source>
        <dbReference type="Google" id="ProtNLM"/>
    </source>
</evidence>
<evidence type="ECO:0000313" key="6">
    <source>
        <dbReference type="EMBL" id="KAL3318538.1"/>
    </source>
</evidence>
<dbReference type="PANTHER" id="PTHR10194:SF142">
    <property type="entry name" value="NEUROFIBROMIN"/>
    <property type="match status" value="1"/>
</dbReference>
<dbReference type="GO" id="GO:0005096">
    <property type="term" value="F:GTPase activator activity"/>
    <property type="evidence" value="ECO:0007669"/>
    <property type="project" value="UniProtKB-KW"/>
</dbReference>
<keyword evidence="7" id="KW-1185">Reference proteome</keyword>
<dbReference type="Pfam" id="PF00616">
    <property type="entry name" value="RasGAP"/>
    <property type="match status" value="1"/>
</dbReference>
<dbReference type="Gene3D" id="3.40.525.10">
    <property type="entry name" value="CRAL-TRIO lipid binding domain"/>
    <property type="match status" value="1"/>
</dbReference>
<feature type="compositionally biased region" description="Polar residues" evidence="3">
    <location>
        <begin position="1504"/>
        <end position="1519"/>
    </location>
</feature>
<evidence type="ECO:0000256" key="3">
    <source>
        <dbReference type="SAM" id="MobiDB-lite"/>
    </source>
</evidence>